<dbReference type="Pfam" id="PF00990">
    <property type="entry name" value="GGDEF"/>
    <property type="match status" value="1"/>
</dbReference>
<name>A0ABQ3KPI9_9PSEU</name>
<dbReference type="SUPFAM" id="SSF55073">
    <property type="entry name" value="Nucleotide cyclase"/>
    <property type="match status" value="1"/>
</dbReference>
<feature type="domain" description="GGDEF" evidence="1">
    <location>
        <begin position="1"/>
        <end position="61"/>
    </location>
</feature>
<dbReference type="Gene3D" id="3.30.70.270">
    <property type="match status" value="1"/>
</dbReference>
<dbReference type="InterPro" id="IPR029787">
    <property type="entry name" value="Nucleotide_cyclase"/>
</dbReference>
<keyword evidence="3" id="KW-1185">Reference proteome</keyword>
<proteinExistence type="predicted"/>
<dbReference type="EMBL" id="BNAW01000050">
    <property type="protein sequence ID" value="GHG41132.1"/>
    <property type="molecule type" value="Genomic_DNA"/>
</dbReference>
<reference evidence="3" key="1">
    <citation type="journal article" date="2019" name="Int. J. Syst. Evol. Microbiol.">
        <title>The Global Catalogue of Microorganisms (GCM) 10K type strain sequencing project: providing services to taxonomists for standard genome sequencing and annotation.</title>
        <authorList>
            <consortium name="The Broad Institute Genomics Platform"/>
            <consortium name="The Broad Institute Genome Sequencing Center for Infectious Disease"/>
            <person name="Wu L."/>
            <person name="Ma J."/>
        </authorList>
    </citation>
    <scope>NUCLEOTIDE SEQUENCE [LARGE SCALE GENOMIC DNA]</scope>
    <source>
        <strain evidence="3">CGMCC 4.7680</strain>
    </source>
</reference>
<evidence type="ECO:0000313" key="2">
    <source>
        <dbReference type="EMBL" id="GHG41132.1"/>
    </source>
</evidence>
<evidence type="ECO:0000313" key="3">
    <source>
        <dbReference type="Proteomes" id="UP000649955"/>
    </source>
</evidence>
<dbReference type="RefSeq" id="WP_229903081.1">
    <property type="nucleotide sequence ID" value="NZ_BNAW01000050.1"/>
</dbReference>
<protein>
    <recommendedName>
        <fullName evidence="1">GGDEF domain-containing protein</fullName>
    </recommendedName>
</protein>
<dbReference type="InterPro" id="IPR043128">
    <property type="entry name" value="Rev_trsase/Diguanyl_cyclase"/>
</dbReference>
<dbReference type="InterPro" id="IPR000160">
    <property type="entry name" value="GGDEF_dom"/>
</dbReference>
<dbReference type="PROSITE" id="PS50887">
    <property type="entry name" value="GGDEF"/>
    <property type="match status" value="1"/>
</dbReference>
<accession>A0ABQ3KPI9</accession>
<gene>
    <name evidence="2" type="ORF">GCM10017567_73270</name>
</gene>
<dbReference type="Proteomes" id="UP000649955">
    <property type="component" value="Unassembled WGS sequence"/>
</dbReference>
<comment type="caution">
    <text evidence="2">The sequence shown here is derived from an EMBL/GenBank/DDBJ whole genome shotgun (WGS) entry which is preliminary data.</text>
</comment>
<sequence length="62" mass="6536">MLLPSLDPADLQDSVITVTASVGAAIFPDHGSNLTTVLLAVDDAVYRSKDRGRDQIVTASTH</sequence>
<organism evidence="2 3">
    <name type="scientific">Amycolatopsis bullii</name>
    <dbReference type="NCBI Taxonomy" id="941987"/>
    <lineage>
        <taxon>Bacteria</taxon>
        <taxon>Bacillati</taxon>
        <taxon>Actinomycetota</taxon>
        <taxon>Actinomycetes</taxon>
        <taxon>Pseudonocardiales</taxon>
        <taxon>Pseudonocardiaceae</taxon>
        <taxon>Amycolatopsis</taxon>
    </lineage>
</organism>
<evidence type="ECO:0000259" key="1">
    <source>
        <dbReference type="PROSITE" id="PS50887"/>
    </source>
</evidence>